<dbReference type="InterPro" id="IPR033379">
    <property type="entry name" value="Acid_Pase_AS"/>
</dbReference>
<keyword evidence="4 8" id="KW-0732">Signal</keyword>
<dbReference type="Proteomes" id="UP001432146">
    <property type="component" value="Unassembled WGS sequence"/>
</dbReference>
<dbReference type="PANTHER" id="PTHR11567:SF211">
    <property type="entry name" value="PROSTATIC ACID PHOSPHATASE"/>
    <property type="match status" value="1"/>
</dbReference>
<name>A0AAW1A1H2_9HYME</name>
<comment type="similarity">
    <text evidence="2">Belongs to the histidine acid phosphatase family.</text>
</comment>
<evidence type="ECO:0000256" key="7">
    <source>
        <dbReference type="ARBA" id="ARBA00023180"/>
    </source>
</evidence>
<keyword evidence="10" id="KW-1185">Reference proteome</keyword>
<evidence type="ECO:0000256" key="5">
    <source>
        <dbReference type="ARBA" id="ARBA00022801"/>
    </source>
</evidence>
<dbReference type="EC" id="3.1.3.2" evidence="3"/>
<keyword evidence="6" id="KW-1015">Disulfide bond</keyword>
<proteinExistence type="inferred from homology"/>
<protein>
    <recommendedName>
        <fullName evidence="3">acid phosphatase</fullName>
        <ecNumber evidence="3">3.1.3.2</ecNumber>
    </recommendedName>
</protein>
<gene>
    <name evidence="9" type="ORF">QLX08_005320</name>
</gene>
<organism evidence="9 10">
    <name type="scientific">Tetragonisca angustula</name>
    <dbReference type="NCBI Taxonomy" id="166442"/>
    <lineage>
        <taxon>Eukaryota</taxon>
        <taxon>Metazoa</taxon>
        <taxon>Ecdysozoa</taxon>
        <taxon>Arthropoda</taxon>
        <taxon>Hexapoda</taxon>
        <taxon>Insecta</taxon>
        <taxon>Pterygota</taxon>
        <taxon>Neoptera</taxon>
        <taxon>Endopterygota</taxon>
        <taxon>Hymenoptera</taxon>
        <taxon>Apocrita</taxon>
        <taxon>Aculeata</taxon>
        <taxon>Apoidea</taxon>
        <taxon>Anthophila</taxon>
        <taxon>Apidae</taxon>
        <taxon>Tetragonisca</taxon>
    </lineage>
</organism>
<keyword evidence="7" id="KW-0325">Glycoprotein</keyword>
<sequence length="378" mass="43973">MICVQIYIGIFSFLNLFLHSTKAEYDLELVQVVFRHGNRTSTKAEIYPKLSHNPIYDTLGYGQLTEEGKIKEFQLGLMLRQRYSTFLGGSYKYGSVYAYSSDIDRTKMSLQLVLAGIYPPTLNDGGYIQLFPIPTHNVPILVDNLLFPTHCPVYEEQYRKVRNSIMIQIKIERNKKLFHYLEKHTGVNMTVNPIFSTFVLHHFLKSQESMHIKLPDWATEEIQKKMIPIVELEYEIQSYNMLMKRINGGHLVKEFIKNMAAKKNQTSPKIYVYSGHEVNIAAFVRAHNLIEPKIPNFGSAIIVEKLRDSKGKHFVQLLVWNDKKLVPYAIPGCSKICPYEDYIKRMQYVIPSDEESNCLWNNVSTDKIRYYYTVKTDL</sequence>
<dbReference type="CDD" id="cd07061">
    <property type="entry name" value="HP_HAP_like"/>
    <property type="match status" value="1"/>
</dbReference>
<evidence type="ECO:0000256" key="4">
    <source>
        <dbReference type="ARBA" id="ARBA00022729"/>
    </source>
</evidence>
<dbReference type="Pfam" id="PF00328">
    <property type="entry name" value="His_Phos_2"/>
    <property type="match status" value="1"/>
</dbReference>
<dbReference type="AlphaFoldDB" id="A0AAW1A1H2"/>
<dbReference type="Gene3D" id="3.40.50.1240">
    <property type="entry name" value="Phosphoglycerate mutase-like"/>
    <property type="match status" value="1"/>
</dbReference>
<accession>A0AAW1A1H2</accession>
<dbReference type="GO" id="GO:0003993">
    <property type="term" value="F:acid phosphatase activity"/>
    <property type="evidence" value="ECO:0007669"/>
    <property type="project" value="UniProtKB-EC"/>
</dbReference>
<evidence type="ECO:0000256" key="6">
    <source>
        <dbReference type="ARBA" id="ARBA00023157"/>
    </source>
</evidence>
<comment type="caution">
    <text evidence="9">The sequence shown here is derived from an EMBL/GenBank/DDBJ whole genome shotgun (WGS) entry which is preliminary data.</text>
</comment>
<comment type="catalytic activity">
    <reaction evidence="1">
        <text>a phosphate monoester + H2O = an alcohol + phosphate</text>
        <dbReference type="Rhea" id="RHEA:15017"/>
        <dbReference type="ChEBI" id="CHEBI:15377"/>
        <dbReference type="ChEBI" id="CHEBI:30879"/>
        <dbReference type="ChEBI" id="CHEBI:43474"/>
        <dbReference type="ChEBI" id="CHEBI:67140"/>
        <dbReference type="EC" id="3.1.3.2"/>
    </reaction>
</comment>
<feature type="chain" id="PRO_5043385052" description="acid phosphatase" evidence="8">
    <location>
        <begin position="24"/>
        <end position="378"/>
    </location>
</feature>
<reference evidence="9 10" key="1">
    <citation type="submission" date="2024-05" db="EMBL/GenBank/DDBJ databases">
        <title>The nuclear and mitochondrial genome assemblies of Tetragonisca angustula (Apidae: Meliponini), a tiny yet remarkable pollinator in the Neotropics.</title>
        <authorList>
            <person name="Ferrari R."/>
            <person name="Ricardo P.C."/>
            <person name="Dias F.C."/>
            <person name="Araujo N.S."/>
            <person name="Soares D.O."/>
            <person name="Zhou Q.-S."/>
            <person name="Zhu C.-D."/>
            <person name="Coutinho L."/>
            <person name="Airas M.C."/>
            <person name="Batista T.M."/>
        </authorList>
    </citation>
    <scope>NUCLEOTIDE SEQUENCE [LARGE SCALE GENOMIC DNA]</scope>
    <source>
        <strain evidence="9">ASF017062</strain>
        <tissue evidence="9">Abdomen</tissue>
    </source>
</reference>
<feature type="signal peptide" evidence="8">
    <location>
        <begin position="1"/>
        <end position="23"/>
    </location>
</feature>
<dbReference type="PROSITE" id="PS00616">
    <property type="entry name" value="HIS_ACID_PHOSPHAT_1"/>
    <property type="match status" value="1"/>
</dbReference>
<dbReference type="SUPFAM" id="SSF53254">
    <property type="entry name" value="Phosphoglycerate mutase-like"/>
    <property type="match status" value="1"/>
</dbReference>
<dbReference type="InterPro" id="IPR050645">
    <property type="entry name" value="Histidine_acid_phosphatase"/>
</dbReference>
<evidence type="ECO:0000256" key="1">
    <source>
        <dbReference type="ARBA" id="ARBA00000032"/>
    </source>
</evidence>
<dbReference type="PANTHER" id="PTHR11567">
    <property type="entry name" value="ACID PHOSPHATASE-RELATED"/>
    <property type="match status" value="1"/>
</dbReference>
<evidence type="ECO:0000313" key="9">
    <source>
        <dbReference type="EMBL" id="KAK9302831.1"/>
    </source>
</evidence>
<dbReference type="InterPro" id="IPR000560">
    <property type="entry name" value="His_Pase_clade-2"/>
</dbReference>
<dbReference type="InterPro" id="IPR029033">
    <property type="entry name" value="His_PPase_superfam"/>
</dbReference>
<evidence type="ECO:0000256" key="2">
    <source>
        <dbReference type="ARBA" id="ARBA00005375"/>
    </source>
</evidence>
<evidence type="ECO:0000256" key="3">
    <source>
        <dbReference type="ARBA" id="ARBA00012646"/>
    </source>
</evidence>
<evidence type="ECO:0000313" key="10">
    <source>
        <dbReference type="Proteomes" id="UP001432146"/>
    </source>
</evidence>
<keyword evidence="5" id="KW-0378">Hydrolase</keyword>
<dbReference type="EMBL" id="JAWNGG020000089">
    <property type="protein sequence ID" value="KAK9302831.1"/>
    <property type="molecule type" value="Genomic_DNA"/>
</dbReference>
<evidence type="ECO:0000256" key="8">
    <source>
        <dbReference type="SAM" id="SignalP"/>
    </source>
</evidence>